<evidence type="ECO:0008006" key="4">
    <source>
        <dbReference type="Google" id="ProtNLM"/>
    </source>
</evidence>
<evidence type="ECO:0000256" key="1">
    <source>
        <dbReference type="SAM" id="MobiDB-lite"/>
    </source>
</evidence>
<protein>
    <recommendedName>
        <fullName evidence="4">Integral membrane protein</fullName>
    </recommendedName>
</protein>
<feature type="transmembrane region" description="Helical" evidence="2">
    <location>
        <begin position="221"/>
        <end position="240"/>
    </location>
</feature>
<feature type="region of interest" description="Disordered" evidence="1">
    <location>
        <begin position="115"/>
        <end position="139"/>
    </location>
</feature>
<accession>A0AB39PAY8</accession>
<proteinExistence type="predicted"/>
<dbReference type="RefSeq" id="WP_369234502.1">
    <property type="nucleotide sequence ID" value="NZ_CP163435.1"/>
</dbReference>
<keyword evidence="2" id="KW-0812">Transmembrane</keyword>
<evidence type="ECO:0000313" key="3">
    <source>
        <dbReference type="EMBL" id="XDQ27247.1"/>
    </source>
</evidence>
<gene>
    <name evidence="3" type="ORF">AB5J56_22150</name>
</gene>
<feature type="transmembrane region" description="Helical" evidence="2">
    <location>
        <begin position="194"/>
        <end position="214"/>
    </location>
</feature>
<reference evidence="3" key="1">
    <citation type="submission" date="2024-07" db="EMBL/GenBank/DDBJ databases">
        <authorList>
            <person name="Yu S.T."/>
        </authorList>
    </citation>
    <scope>NUCLEOTIDE SEQUENCE</scope>
    <source>
        <strain evidence="3">R21</strain>
    </source>
</reference>
<dbReference type="PROSITE" id="PS51257">
    <property type="entry name" value="PROKAR_LIPOPROTEIN"/>
    <property type="match status" value="1"/>
</dbReference>
<organism evidence="3">
    <name type="scientific">Streptomyces sp. R21</name>
    <dbReference type="NCBI Taxonomy" id="3238627"/>
    <lineage>
        <taxon>Bacteria</taxon>
        <taxon>Bacillati</taxon>
        <taxon>Actinomycetota</taxon>
        <taxon>Actinomycetes</taxon>
        <taxon>Kitasatosporales</taxon>
        <taxon>Streptomycetaceae</taxon>
        <taxon>Streptomyces</taxon>
    </lineage>
</organism>
<dbReference type="AlphaFoldDB" id="A0AB39PAY8"/>
<keyword evidence="2" id="KW-1133">Transmembrane helix</keyword>
<feature type="transmembrane region" description="Helical" evidence="2">
    <location>
        <begin position="272"/>
        <end position="291"/>
    </location>
</feature>
<evidence type="ECO:0000256" key="2">
    <source>
        <dbReference type="SAM" id="Phobius"/>
    </source>
</evidence>
<name>A0AB39PAY8_9ACTN</name>
<sequence>MPHRVRSALSAVLIGLACLLAPLGALSAWATYGIGDSGRYEAAMAPLAGDRNVRDAIAAGIADGIMREVHVGPPLQGPVHSFVRDAVRSFTHTPAFRTAWQAANRAAHDAVMRSLRDEGGGSEGGEGGHGRHGSAQDSDVTIDLAPVTEQVKRQLADDHMPLADRIPVEHTATTVLRSQDAAQLRKGFQVLEVAGFWLPVTAAVLASTGILAAVCRRRAVLATGLGTALGAALLAVAVAIGRRLTLADLPDGVSRTAAGAVYDALTETLRQVSWLLLGLGLTVALGALLTARIARARQGSAALAPAPAEQPTQARA</sequence>
<keyword evidence="2" id="KW-0472">Membrane</keyword>
<dbReference type="EMBL" id="CP163435">
    <property type="protein sequence ID" value="XDQ27247.1"/>
    <property type="molecule type" value="Genomic_DNA"/>
</dbReference>